<proteinExistence type="predicted"/>
<keyword evidence="2" id="KW-1185">Reference proteome</keyword>
<dbReference type="Proteomes" id="UP000434957">
    <property type="component" value="Unassembled WGS sequence"/>
</dbReference>
<organism evidence="1 2">
    <name type="scientific">Phytophthora rubi</name>
    <dbReference type="NCBI Taxonomy" id="129364"/>
    <lineage>
        <taxon>Eukaryota</taxon>
        <taxon>Sar</taxon>
        <taxon>Stramenopiles</taxon>
        <taxon>Oomycota</taxon>
        <taxon>Peronosporomycetes</taxon>
        <taxon>Peronosporales</taxon>
        <taxon>Peronosporaceae</taxon>
        <taxon>Phytophthora</taxon>
    </lineage>
</organism>
<sequence length="182" mass="20824">MESIDIALLAAIVGILPSSQQKLQQLEHGLQAAFEKAGLRIRYNTTEHDQPLDTHLRAVQEPAPTPTSVEAELWAMRSNQLTHILLWPRLDFSRLVPLMEKDEDDRTVLDLRLESTGTPFRRDITVYSEKFELVSIPNRTPARNEEVQATLDFIDMLQQLPSEDGRIDSFRANVEARYGYHS</sequence>
<dbReference type="AlphaFoldDB" id="A0A6A4CA54"/>
<protein>
    <submittedName>
        <fullName evidence="1">Uncharacterized protein</fullName>
    </submittedName>
</protein>
<gene>
    <name evidence="1" type="ORF">PR003_g26385</name>
</gene>
<comment type="caution">
    <text evidence="1">The sequence shown here is derived from an EMBL/GenBank/DDBJ whole genome shotgun (WGS) entry which is preliminary data.</text>
</comment>
<dbReference type="EMBL" id="QXFT01003400">
    <property type="protein sequence ID" value="KAE9286192.1"/>
    <property type="molecule type" value="Genomic_DNA"/>
</dbReference>
<reference evidence="1 2" key="1">
    <citation type="submission" date="2018-08" db="EMBL/GenBank/DDBJ databases">
        <title>Genomic investigation of the strawberry pathogen Phytophthora fragariae indicates pathogenicity is determined by transcriptional variation in three key races.</title>
        <authorList>
            <person name="Adams T.M."/>
            <person name="Armitage A.D."/>
            <person name="Sobczyk M.K."/>
            <person name="Bates H.J."/>
            <person name="Dunwell J.M."/>
            <person name="Nellist C.F."/>
            <person name="Harrison R.J."/>
        </authorList>
    </citation>
    <scope>NUCLEOTIDE SEQUENCE [LARGE SCALE GENOMIC DNA]</scope>
    <source>
        <strain evidence="1 2">SCRP333</strain>
    </source>
</reference>
<accession>A0A6A4CA54</accession>
<name>A0A6A4CA54_9STRA</name>
<evidence type="ECO:0000313" key="1">
    <source>
        <dbReference type="EMBL" id="KAE9286192.1"/>
    </source>
</evidence>
<evidence type="ECO:0000313" key="2">
    <source>
        <dbReference type="Proteomes" id="UP000434957"/>
    </source>
</evidence>